<evidence type="ECO:0000313" key="6">
    <source>
        <dbReference type="EMBL" id="CAF9908293.1"/>
    </source>
</evidence>
<comment type="caution">
    <text evidence="6">The sequence shown here is derived from an EMBL/GenBank/DDBJ whole genome shotgun (WGS) entry which is preliminary data.</text>
</comment>
<comment type="similarity">
    <text evidence="2">Belongs to the SLX9 family.</text>
</comment>
<dbReference type="OrthoDB" id="5429132at2759"/>
<evidence type="ECO:0000256" key="4">
    <source>
        <dbReference type="ARBA" id="ARBA00023242"/>
    </source>
</evidence>
<protein>
    <recommendedName>
        <fullName evidence="3">Ribosome biogenesis protein SLX9</fullName>
    </recommendedName>
</protein>
<evidence type="ECO:0000256" key="5">
    <source>
        <dbReference type="SAM" id="MobiDB-lite"/>
    </source>
</evidence>
<accession>A0A8H3EPT3</accession>
<feature type="compositionally biased region" description="Basic residues" evidence="5">
    <location>
        <begin position="162"/>
        <end position="171"/>
    </location>
</feature>
<sequence>MADSDPSDDHRPCIELTGRVECTYEGRSTDRDKEWFDEWRLGVHEVLLAGDESSSKAYIDLVFAYQIYSLEHNSLETQTLFGYEERAVTLQDAEIPNGKDRQIQTLLGKQVYEMEFHGSLAPRPPTQSSTTLSHKPPSKRQKRISKHATLLTRITKSLPSSKRPKRRRPSKKLVTSLDSLAAALPAPTAHTADDADDEEAWEGIADGVKMKHKSLKSRPGAGKKKEKLVAMERERFARNLAAMASGSGSRDAALDGGMVVEGKGEGEEGDGTKGRSAERWAAIRGFICQTMERRPEGEGVAGKK</sequence>
<name>A0A8H3EPT3_9LECA</name>
<evidence type="ECO:0000256" key="2">
    <source>
        <dbReference type="ARBA" id="ARBA00011022"/>
    </source>
</evidence>
<evidence type="ECO:0000256" key="1">
    <source>
        <dbReference type="ARBA" id="ARBA00004604"/>
    </source>
</evidence>
<dbReference type="InterPro" id="IPR028160">
    <property type="entry name" value="Slx9-like"/>
</dbReference>
<feature type="compositionally biased region" description="Basic residues" evidence="5">
    <location>
        <begin position="136"/>
        <end position="146"/>
    </location>
</feature>
<gene>
    <name evidence="6" type="ORF">ALECFALPRED_004372</name>
</gene>
<dbReference type="GO" id="GO:0000462">
    <property type="term" value="P:maturation of SSU-rRNA from tricistronic rRNA transcript (SSU-rRNA, 5.8S rRNA, LSU-rRNA)"/>
    <property type="evidence" value="ECO:0007669"/>
    <property type="project" value="InterPro"/>
</dbReference>
<dbReference type="GO" id="GO:0030686">
    <property type="term" value="C:90S preribosome"/>
    <property type="evidence" value="ECO:0007669"/>
    <property type="project" value="InterPro"/>
</dbReference>
<dbReference type="GO" id="GO:0030688">
    <property type="term" value="C:preribosome, small subunit precursor"/>
    <property type="evidence" value="ECO:0007669"/>
    <property type="project" value="InterPro"/>
</dbReference>
<dbReference type="EMBL" id="CAJPDR010000027">
    <property type="protein sequence ID" value="CAF9908293.1"/>
    <property type="molecule type" value="Genomic_DNA"/>
</dbReference>
<feature type="region of interest" description="Disordered" evidence="5">
    <location>
        <begin position="119"/>
        <end position="175"/>
    </location>
</feature>
<proteinExistence type="inferred from homology"/>
<keyword evidence="4" id="KW-0539">Nucleus</keyword>
<dbReference type="Proteomes" id="UP000664203">
    <property type="component" value="Unassembled WGS sequence"/>
</dbReference>
<evidence type="ECO:0000256" key="3">
    <source>
        <dbReference type="ARBA" id="ARBA00021321"/>
    </source>
</evidence>
<dbReference type="AlphaFoldDB" id="A0A8H3EPT3"/>
<dbReference type="GO" id="GO:0005730">
    <property type="term" value="C:nucleolus"/>
    <property type="evidence" value="ECO:0007669"/>
    <property type="project" value="UniProtKB-SubCell"/>
</dbReference>
<reference evidence="6" key="1">
    <citation type="submission" date="2021-03" db="EMBL/GenBank/DDBJ databases">
        <authorList>
            <person name="Tagirdzhanova G."/>
        </authorList>
    </citation>
    <scope>NUCLEOTIDE SEQUENCE</scope>
</reference>
<evidence type="ECO:0000313" key="7">
    <source>
        <dbReference type="Proteomes" id="UP000664203"/>
    </source>
</evidence>
<comment type="subcellular location">
    <subcellularLocation>
        <location evidence="1">Nucleus</location>
        <location evidence="1">Nucleolus</location>
    </subcellularLocation>
</comment>
<dbReference type="Pfam" id="PF15341">
    <property type="entry name" value="SLX9"/>
    <property type="match status" value="1"/>
</dbReference>
<feature type="compositionally biased region" description="Basic and acidic residues" evidence="5">
    <location>
        <begin position="262"/>
        <end position="278"/>
    </location>
</feature>
<feature type="region of interest" description="Disordered" evidence="5">
    <location>
        <begin position="247"/>
        <end position="278"/>
    </location>
</feature>
<organism evidence="6 7">
    <name type="scientific">Alectoria fallacina</name>
    <dbReference type="NCBI Taxonomy" id="1903189"/>
    <lineage>
        <taxon>Eukaryota</taxon>
        <taxon>Fungi</taxon>
        <taxon>Dikarya</taxon>
        <taxon>Ascomycota</taxon>
        <taxon>Pezizomycotina</taxon>
        <taxon>Lecanoromycetes</taxon>
        <taxon>OSLEUM clade</taxon>
        <taxon>Lecanoromycetidae</taxon>
        <taxon>Lecanorales</taxon>
        <taxon>Lecanorineae</taxon>
        <taxon>Parmeliaceae</taxon>
        <taxon>Alectoria</taxon>
    </lineage>
</organism>
<keyword evidence="7" id="KW-1185">Reference proteome</keyword>